<comment type="caution">
    <text evidence="1">The sequence shown here is derived from an EMBL/GenBank/DDBJ whole genome shotgun (WGS) entry which is preliminary data.</text>
</comment>
<reference evidence="1 2" key="1">
    <citation type="journal article" date="2020" name="Biotechnol. Biofuels">
        <title>New insights from the biogas microbiome by comprehensive genome-resolved metagenomics of nearly 1600 species originating from multiple anaerobic digesters.</title>
        <authorList>
            <person name="Campanaro S."/>
            <person name="Treu L."/>
            <person name="Rodriguez-R L.M."/>
            <person name="Kovalovszki A."/>
            <person name="Ziels R.M."/>
            <person name="Maus I."/>
            <person name="Zhu X."/>
            <person name="Kougias P.G."/>
            <person name="Basile A."/>
            <person name="Luo G."/>
            <person name="Schluter A."/>
            <person name="Konstantinidis K.T."/>
            <person name="Angelidaki I."/>
        </authorList>
    </citation>
    <scope>NUCLEOTIDE SEQUENCE [LARGE SCALE GENOMIC DNA]</scope>
    <source>
        <strain evidence="1">AS05jafATM_4</strain>
    </source>
</reference>
<organism evidence="1 2">
    <name type="scientific">Desulfitobacterium dehalogenans</name>
    <dbReference type="NCBI Taxonomy" id="36854"/>
    <lineage>
        <taxon>Bacteria</taxon>
        <taxon>Bacillati</taxon>
        <taxon>Bacillota</taxon>
        <taxon>Clostridia</taxon>
        <taxon>Eubacteriales</taxon>
        <taxon>Desulfitobacteriaceae</taxon>
        <taxon>Desulfitobacterium</taxon>
    </lineage>
</organism>
<protein>
    <submittedName>
        <fullName evidence="1">Uncharacterized protein</fullName>
    </submittedName>
</protein>
<dbReference type="AlphaFoldDB" id="A0A7C7D8L5"/>
<sequence>MSGAMWDKLPDLSSFFYPLLVPLHGMTGYSEKTPKGLKIELKKTRKRSFAHKSERI</sequence>
<dbReference type="EMBL" id="DUTF01000413">
    <property type="protein sequence ID" value="HHY28933.1"/>
    <property type="molecule type" value="Genomic_DNA"/>
</dbReference>
<gene>
    <name evidence="1" type="ORF">GX523_19715</name>
</gene>
<evidence type="ECO:0000313" key="1">
    <source>
        <dbReference type="EMBL" id="HHY28933.1"/>
    </source>
</evidence>
<name>A0A7C7D8L5_9FIRM</name>
<proteinExistence type="predicted"/>
<accession>A0A7C7D8L5</accession>
<evidence type="ECO:0000313" key="2">
    <source>
        <dbReference type="Proteomes" id="UP000553059"/>
    </source>
</evidence>
<dbReference type="Proteomes" id="UP000553059">
    <property type="component" value="Unassembled WGS sequence"/>
</dbReference>